<sequence>MKSAKNYFNAFINWEKKFTDRYVKGFLLLGTGKYSKRGNRKGGSQKILEQDVFFILMIMLYQISKTPKGDLKFDIKKEKICSKYEISMIKKISVF</sequence>
<name>A0A3M7QBD5_BRAPC</name>
<dbReference type="Proteomes" id="UP000276133">
    <property type="component" value="Unassembled WGS sequence"/>
</dbReference>
<proteinExistence type="predicted"/>
<protein>
    <submittedName>
        <fullName evidence="1">Uncharacterized protein</fullName>
    </submittedName>
</protein>
<accession>A0A3M7QBD5</accession>
<evidence type="ECO:0000313" key="2">
    <source>
        <dbReference type="Proteomes" id="UP000276133"/>
    </source>
</evidence>
<comment type="caution">
    <text evidence="1">The sequence shown here is derived from an EMBL/GenBank/DDBJ whole genome shotgun (WGS) entry which is preliminary data.</text>
</comment>
<reference evidence="1 2" key="1">
    <citation type="journal article" date="2018" name="Sci. Rep.">
        <title>Genomic signatures of local adaptation to the degree of environmental predictability in rotifers.</title>
        <authorList>
            <person name="Franch-Gras L."/>
            <person name="Hahn C."/>
            <person name="Garcia-Roger E.M."/>
            <person name="Carmona M.J."/>
            <person name="Serra M."/>
            <person name="Gomez A."/>
        </authorList>
    </citation>
    <scope>NUCLEOTIDE SEQUENCE [LARGE SCALE GENOMIC DNA]</scope>
    <source>
        <strain evidence="1">HYR1</strain>
    </source>
</reference>
<dbReference type="AlphaFoldDB" id="A0A3M7QBD5"/>
<keyword evidence="2" id="KW-1185">Reference proteome</keyword>
<evidence type="ECO:0000313" key="1">
    <source>
        <dbReference type="EMBL" id="RNA08532.1"/>
    </source>
</evidence>
<dbReference type="EMBL" id="REGN01006705">
    <property type="protein sequence ID" value="RNA08532.1"/>
    <property type="molecule type" value="Genomic_DNA"/>
</dbReference>
<gene>
    <name evidence="1" type="ORF">BpHYR1_038387</name>
</gene>
<organism evidence="1 2">
    <name type="scientific">Brachionus plicatilis</name>
    <name type="common">Marine rotifer</name>
    <name type="synonym">Brachionus muelleri</name>
    <dbReference type="NCBI Taxonomy" id="10195"/>
    <lineage>
        <taxon>Eukaryota</taxon>
        <taxon>Metazoa</taxon>
        <taxon>Spiralia</taxon>
        <taxon>Gnathifera</taxon>
        <taxon>Rotifera</taxon>
        <taxon>Eurotatoria</taxon>
        <taxon>Monogononta</taxon>
        <taxon>Pseudotrocha</taxon>
        <taxon>Ploima</taxon>
        <taxon>Brachionidae</taxon>
        <taxon>Brachionus</taxon>
    </lineage>
</organism>